<dbReference type="AlphaFoldDB" id="A0A4R7D6W1"/>
<dbReference type="Pfam" id="PF01381">
    <property type="entry name" value="HTH_3"/>
    <property type="match status" value="1"/>
</dbReference>
<evidence type="ECO:0000313" key="4">
    <source>
        <dbReference type="Proteomes" id="UP000294752"/>
    </source>
</evidence>
<evidence type="ECO:0000256" key="1">
    <source>
        <dbReference type="ARBA" id="ARBA00023125"/>
    </source>
</evidence>
<dbReference type="InterPro" id="IPR001387">
    <property type="entry name" value="Cro/C1-type_HTH"/>
</dbReference>
<dbReference type="GO" id="GO:0003677">
    <property type="term" value="F:DNA binding"/>
    <property type="evidence" value="ECO:0007669"/>
    <property type="project" value="UniProtKB-KW"/>
</dbReference>
<dbReference type="Proteomes" id="UP000294752">
    <property type="component" value="Unassembled WGS sequence"/>
</dbReference>
<accession>A0A4R7D6W1</accession>
<reference evidence="3 4" key="1">
    <citation type="submission" date="2019-03" db="EMBL/GenBank/DDBJ databases">
        <title>Genomic Encyclopedia of Type Strains, Phase III (KMG-III): the genomes of soil and plant-associated and newly described type strains.</title>
        <authorList>
            <person name="Whitman W."/>
        </authorList>
    </citation>
    <scope>NUCLEOTIDE SEQUENCE [LARGE SCALE GENOMIC DNA]</scope>
    <source>
        <strain evidence="3 4">CGMCC 1.12801</strain>
    </source>
</reference>
<dbReference type="SUPFAM" id="SSF47413">
    <property type="entry name" value="lambda repressor-like DNA-binding domains"/>
    <property type="match status" value="1"/>
</dbReference>
<dbReference type="SMART" id="SM00530">
    <property type="entry name" value="HTH_XRE"/>
    <property type="match status" value="1"/>
</dbReference>
<dbReference type="GO" id="GO:0003700">
    <property type="term" value="F:DNA-binding transcription factor activity"/>
    <property type="evidence" value="ECO:0007669"/>
    <property type="project" value="TreeGrafter"/>
</dbReference>
<dbReference type="PANTHER" id="PTHR46797:SF1">
    <property type="entry name" value="METHYLPHOSPHONATE SYNTHASE"/>
    <property type="match status" value="1"/>
</dbReference>
<dbReference type="OrthoDB" id="7859381at2"/>
<dbReference type="EMBL" id="SNZV01000003">
    <property type="protein sequence ID" value="TDS14716.1"/>
    <property type="molecule type" value="Genomic_DNA"/>
</dbReference>
<organism evidence="3 4">
    <name type="scientific">Sphingobacterium paludis</name>
    <dbReference type="NCBI Taxonomy" id="1476465"/>
    <lineage>
        <taxon>Bacteria</taxon>
        <taxon>Pseudomonadati</taxon>
        <taxon>Bacteroidota</taxon>
        <taxon>Sphingobacteriia</taxon>
        <taxon>Sphingobacteriales</taxon>
        <taxon>Sphingobacteriaceae</taxon>
        <taxon>Sphingobacterium</taxon>
    </lineage>
</organism>
<dbReference type="Gene3D" id="1.10.260.40">
    <property type="entry name" value="lambda repressor-like DNA-binding domains"/>
    <property type="match status" value="1"/>
</dbReference>
<comment type="caution">
    <text evidence="3">The sequence shown here is derived from an EMBL/GenBank/DDBJ whole genome shotgun (WGS) entry which is preliminary data.</text>
</comment>
<evidence type="ECO:0000259" key="2">
    <source>
        <dbReference type="PROSITE" id="PS50943"/>
    </source>
</evidence>
<protein>
    <submittedName>
        <fullName evidence="3">DNA-binding XRE family transcriptional regulator</fullName>
    </submittedName>
</protein>
<keyword evidence="4" id="KW-1185">Reference proteome</keyword>
<evidence type="ECO:0000313" key="3">
    <source>
        <dbReference type="EMBL" id="TDS14716.1"/>
    </source>
</evidence>
<name>A0A4R7D6W1_9SPHI</name>
<dbReference type="CDD" id="cd00093">
    <property type="entry name" value="HTH_XRE"/>
    <property type="match status" value="1"/>
</dbReference>
<dbReference type="RefSeq" id="WP_133639762.1">
    <property type="nucleotide sequence ID" value="NZ_SNZV01000003.1"/>
</dbReference>
<proteinExistence type="predicted"/>
<feature type="domain" description="HTH cro/C1-type" evidence="2">
    <location>
        <begin position="7"/>
        <end position="61"/>
    </location>
</feature>
<dbReference type="PROSITE" id="PS50943">
    <property type="entry name" value="HTH_CROC1"/>
    <property type="match status" value="1"/>
</dbReference>
<sequence>MKIGNTIKGLRKSQGLNQSELSEKAGITQTALSQIEGNKKFPSQNTLEAISAALGVTNAAIYIMSATVDDVPAENRETFKKVYPSLKNMLEELFIS</sequence>
<dbReference type="InterPro" id="IPR050807">
    <property type="entry name" value="TransReg_Diox_bact_type"/>
</dbReference>
<dbReference type="InterPro" id="IPR010982">
    <property type="entry name" value="Lambda_DNA-bd_dom_sf"/>
</dbReference>
<gene>
    <name evidence="3" type="ORF">B0I21_103215</name>
</gene>
<dbReference type="PANTHER" id="PTHR46797">
    <property type="entry name" value="HTH-TYPE TRANSCRIPTIONAL REGULATOR"/>
    <property type="match status" value="1"/>
</dbReference>
<keyword evidence="1 3" id="KW-0238">DNA-binding</keyword>
<dbReference type="GO" id="GO:0005829">
    <property type="term" value="C:cytosol"/>
    <property type="evidence" value="ECO:0007669"/>
    <property type="project" value="TreeGrafter"/>
</dbReference>